<keyword evidence="4" id="KW-0788">Thiol protease</keyword>
<organism evidence="7 8">
    <name type="scientific">Paenibacillus psychroresistens</name>
    <dbReference type="NCBI Taxonomy" id="1778678"/>
    <lineage>
        <taxon>Bacteria</taxon>
        <taxon>Bacillati</taxon>
        <taxon>Bacillota</taxon>
        <taxon>Bacilli</taxon>
        <taxon>Bacillales</taxon>
        <taxon>Paenibacillaceae</taxon>
        <taxon>Paenibacillus</taxon>
    </lineage>
</organism>
<keyword evidence="8" id="KW-1185">Reference proteome</keyword>
<keyword evidence="3" id="KW-0378">Hydrolase</keyword>
<dbReference type="SUPFAM" id="SSF54001">
    <property type="entry name" value="Cysteine proteinases"/>
    <property type="match status" value="1"/>
</dbReference>
<dbReference type="InterPro" id="IPR038765">
    <property type="entry name" value="Papain-like_cys_pep_sf"/>
</dbReference>
<dbReference type="OrthoDB" id="9813118at2"/>
<sequence>MIRFAKSLAGISLSLSLLFSGCLFLTSKPAHASSFYSVSSSADKIISTGKQLLGTPYLYAAQAAKTSTFDCSSFTQYVFNQNGIILPRSSTQQSQVGTYVSRNQLKPGDLIFFYAPIHHVAIYMGNGKILHATKSAGVAINDLNSGYWNSHYTKARRVLH</sequence>
<protein>
    <submittedName>
        <fullName evidence="7">NlpC/P60 family protein</fullName>
    </submittedName>
</protein>
<dbReference type="GO" id="GO:0008234">
    <property type="term" value="F:cysteine-type peptidase activity"/>
    <property type="evidence" value="ECO:0007669"/>
    <property type="project" value="UniProtKB-KW"/>
</dbReference>
<dbReference type="Proteomes" id="UP000426246">
    <property type="component" value="Chromosome"/>
</dbReference>
<dbReference type="EMBL" id="CP034235">
    <property type="protein sequence ID" value="QGR00053.1"/>
    <property type="molecule type" value="Genomic_DNA"/>
</dbReference>
<dbReference type="PROSITE" id="PS51257">
    <property type="entry name" value="PROKAR_LIPOPROTEIN"/>
    <property type="match status" value="1"/>
</dbReference>
<evidence type="ECO:0000259" key="6">
    <source>
        <dbReference type="PROSITE" id="PS51935"/>
    </source>
</evidence>
<evidence type="ECO:0000256" key="2">
    <source>
        <dbReference type="ARBA" id="ARBA00022670"/>
    </source>
</evidence>
<keyword evidence="2" id="KW-0645">Protease</keyword>
<dbReference type="Pfam" id="PF00877">
    <property type="entry name" value="NLPC_P60"/>
    <property type="match status" value="1"/>
</dbReference>
<feature type="chain" id="PRO_5025347733" evidence="5">
    <location>
        <begin position="33"/>
        <end position="160"/>
    </location>
</feature>
<evidence type="ECO:0000256" key="3">
    <source>
        <dbReference type="ARBA" id="ARBA00022801"/>
    </source>
</evidence>
<comment type="similarity">
    <text evidence="1">Belongs to the peptidase C40 family.</text>
</comment>
<name>A0A6B8RVX8_9BACL</name>
<feature type="signal peptide" evidence="5">
    <location>
        <begin position="1"/>
        <end position="32"/>
    </location>
</feature>
<dbReference type="AlphaFoldDB" id="A0A6B8RVX8"/>
<evidence type="ECO:0000256" key="1">
    <source>
        <dbReference type="ARBA" id="ARBA00007074"/>
    </source>
</evidence>
<evidence type="ECO:0000313" key="7">
    <source>
        <dbReference type="EMBL" id="QGR00053.1"/>
    </source>
</evidence>
<accession>A0A6B8RVX8</accession>
<evidence type="ECO:0000313" key="8">
    <source>
        <dbReference type="Proteomes" id="UP000426246"/>
    </source>
</evidence>
<feature type="domain" description="NlpC/P60" evidence="6">
    <location>
        <begin position="39"/>
        <end position="159"/>
    </location>
</feature>
<proteinExistence type="inferred from homology"/>
<dbReference type="InterPro" id="IPR000064">
    <property type="entry name" value="NLP_P60_dom"/>
</dbReference>
<reference evidence="8" key="1">
    <citation type="submission" date="2018-11" db="EMBL/GenBank/DDBJ databases">
        <title>Complete genome sequence of Paenibacillus sp. ML311-T8.</title>
        <authorList>
            <person name="Nam Y.-D."/>
            <person name="Kang J."/>
            <person name="Chung W.-H."/>
            <person name="Park Y.S."/>
        </authorList>
    </citation>
    <scope>NUCLEOTIDE SEQUENCE [LARGE SCALE GENOMIC DNA]</scope>
    <source>
        <strain evidence="8">ML311-T8</strain>
    </source>
</reference>
<dbReference type="KEGG" id="ppsc:EHS13_12055"/>
<gene>
    <name evidence="7" type="ORF">EHS13_12055</name>
</gene>
<evidence type="ECO:0000256" key="4">
    <source>
        <dbReference type="ARBA" id="ARBA00022807"/>
    </source>
</evidence>
<dbReference type="PANTHER" id="PTHR47053:SF1">
    <property type="entry name" value="MUREIN DD-ENDOPEPTIDASE MEPH-RELATED"/>
    <property type="match status" value="1"/>
</dbReference>
<keyword evidence="5" id="KW-0732">Signal</keyword>
<dbReference type="PANTHER" id="PTHR47053">
    <property type="entry name" value="MUREIN DD-ENDOPEPTIDASE MEPH-RELATED"/>
    <property type="match status" value="1"/>
</dbReference>
<evidence type="ECO:0000256" key="5">
    <source>
        <dbReference type="SAM" id="SignalP"/>
    </source>
</evidence>
<dbReference type="PROSITE" id="PS51935">
    <property type="entry name" value="NLPC_P60"/>
    <property type="match status" value="1"/>
</dbReference>
<dbReference type="Gene3D" id="3.90.1720.10">
    <property type="entry name" value="endopeptidase domain like (from Nostoc punctiforme)"/>
    <property type="match status" value="1"/>
</dbReference>
<dbReference type="InterPro" id="IPR051202">
    <property type="entry name" value="Peptidase_C40"/>
</dbReference>
<dbReference type="GO" id="GO:0006508">
    <property type="term" value="P:proteolysis"/>
    <property type="evidence" value="ECO:0007669"/>
    <property type="project" value="UniProtKB-KW"/>
</dbReference>